<dbReference type="Gene3D" id="1.10.472.10">
    <property type="entry name" value="Cyclin-like"/>
    <property type="match status" value="2"/>
</dbReference>
<dbReference type="InterPro" id="IPR006671">
    <property type="entry name" value="Cyclin_N"/>
</dbReference>
<dbReference type="Pfam" id="PF02984">
    <property type="entry name" value="Cyclin_C"/>
    <property type="match status" value="1"/>
</dbReference>
<dbReference type="FunFam" id="1.10.472.10:FF:000001">
    <property type="entry name" value="G2/mitotic-specific cyclin"/>
    <property type="match status" value="1"/>
</dbReference>
<proteinExistence type="inferred from homology"/>
<accession>A0AAD5XBH2</accession>
<dbReference type="PIRSF" id="PIRSF001771">
    <property type="entry name" value="Cyclin_A_B_D_E"/>
    <property type="match status" value="1"/>
</dbReference>
<evidence type="ECO:0000313" key="8">
    <source>
        <dbReference type="Proteomes" id="UP001211907"/>
    </source>
</evidence>
<comment type="caution">
    <text evidence="7">The sequence shown here is derived from an EMBL/GenBank/DDBJ whole genome shotgun (WGS) entry which is preliminary data.</text>
</comment>
<feature type="domain" description="Cyclin C-terminal" evidence="6">
    <location>
        <begin position="382"/>
        <end position="496"/>
    </location>
</feature>
<keyword evidence="2 4" id="KW-0195">Cyclin</keyword>
<evidence type="ECO:0000256" key="1">
    <source>
        <dbReference type="ARBA" id="ARBA00022618"/>
    </source>
</evidence>
<organism evidence="7 8">
    <name type="scientific">Physocladia obscura</name>
    <dbReference type="NCBI Taxonomy" id="109957"/>
    <lineage>
        <taxon>Eukaryota</taxon>
        <taxon>Fungi</taxon>
        <taxon>Fungi incertae sedis</taxon>
        <taxon>Chytridiomycota</taxon>
        <taxon>Chytridiomycota incertae sedis</taxon>
        <taxon>Chytridiomycetes</taxon>
        <taxon>Chytridiales</taxon>
        <taxon>Chytriomycetaceae</taxon>
        <taxon>Physocladia</taxon>
    </lineage>
</organism>
<evidence type="ECO:0000256" key="4">
    <source>
        <dbReference type="RuleBase" id="RU000383"/>
    </source>
</evidence>
<dbReference type="PANTHER" id="PTHR10177">
    <property type="entry name" value="CYCLINS"/>
    <property type="match status" value="1"/>
</dbReference>
<evidence type="ECO:0000259" key="6">
    <source>
        <dbReference type="SMART" id="SM01332"/>
    </source>
</evidence>
<dbReference type="Pfam" id="PF00134">
    <property type="entry name" value="Cyclin_N"/>
    <property type="match status" value="1"/>
</dbReference>
<dbReference type="InterPro" id="IPR046965">
    <property type="entry name" value="Cyclin_A/B-like"/>
</dbReference>
<evidence type="ECO:0000256" key="2">
    <source>
        <dbReference type="ARBA" id="ARBA00023127"/>
    </source>
</evidence>
<dbReference type="SMART" id="SM01332">
    <property type="entry name" value="Cyclin_C"/>
    <property type="match status" value="1"/>
</dbReference>
<keyword evidence="1" id="KW-0132">Cell division</keyword>
<dbReference type="InterPro" id="IPR039361">
    <property type="entry name" value="Cyclin"/>
</dbReference>
<protein>
    <submittedName>
        <fullName evidence="7">G2/mitotic-specific cyclin</fullName>
    </submittedName>
</protein>
<name>A0AAD5XBH2_9FUNG</name>
<dbReference type="GO" id="GO:0016538">
    <property type="term" value="F:cyclin-dependent protein serine/threonine kinase regulator activity"/>
    <property type="evidence" value="ECO:0007669"/>
    <property type="project" value="InterPro"/>
</dbReference>
<feature type="non-terminal residue" evidence="7">
    <location>
        <position position="1"/>
    </location>
</feature>
<reference evidence="7" key="1">
    <citation type="submission" date="2020-05" db="EMBL/GenBank/DDBJ databases">
        <title>Phylogenomic resolution of chytrid fungi.</title>
        <authorList>
            <person name="Stajich J.E."/>
            <person name="Amses K."/>
            <person name="Simmons R."/>
            <person name="Seto K."/>
            <person name="Myers J."/>
            <person name="Bonds A."/>
            <person name="Quandt C.A."/>
            <person name="Barry K."/>
            <person name="Liu P."/>
            <person name="Grigoriev I."/>
            <person name="Longcore J.E."/>
            <person name="James T.Y."/>
        </authorList>
    </citation>
    <scope>NUCLEOTIDE SEQUENCE</scope>
    <source>
        <strain evidence="7">JEL0513</strain>
    </source>
</reference>
<dbReference type="InterPro" id="IPR013763">
    <property type="entry name" value="Cyclin-like_dom"/>
</dbReference>
<dbReference type="CDD" id="cd20568">
    <property type="entry name" value="CYCLIN_CLBs_yeast_rpt1"/>
    <property type="match status" value="1"/>
</dbReference>
<keyword evidence="8" id="KW-1185">Reference proteome</keyword>
<dbReference type="PROSITE" id="PS00292">
    <property type="entry name" value="CYCLINS"/>
    <property type="match status" value="1"/>
</dbReference>
<dbReference type="AlphaFoldDB" id="A0AAD5XBH2"/>
<dbReference type="InterPro" id="IPR048258">
    <property type="entry name" value="Cyclins_cyclin-box"/>
</dbReference>
<dbReference type="GO" id="GO:0044772">
    <property type="term" value="P:mitotic cell cycle phase transition"/>
    <property type="evidence" value="ECO:0007669"/>
    <property type="project" value="InterPro"/>
</dbReference>
<gene>
    <name evidence="7" type="primary">CLB2</name>
    <name evidence="7" type="ORF">HK100_008539</name>
</gene>
<dbReference type="InterPro" id="IPR004367">
    <property type="entry name" value="Cyclin_C-dom"/>
</dbReference>
<keyword evidence="3" id="KW-0131">Cell cycle</keyword>
<evidence type="ECO:0000313" key="7">
    <source>
        <dbReference type="EMBL" id="KAJ3086890.1"/>
    </source>
</evidence>
<dbReference type="SUPFAM" id="SSF47954">
    <property type="entry name" value="Cyclin-like"/>
    <property type="match status" value="2"/>
</dbReference>
<evidence type="ECO:0000259" key="5">
    <source>
        <dbReference type="SMART" id="SM00385"/>
    </source>
</evidence>
<dbReference type="Proteomes" id="UP001211907">
    <property type="component" value="Unassembled WGS sequence"/>
</dbReference>
<feature type="domain" description="Cyclin-like" evidence="5">
    <location>
        <begin position="289"/>
        <end position="373"/>
    </location>
</feature>
<dbReference type="GO" id="GO:0051301">
    <property type="term" value="P:cell division"/>
    <property type="evidence" value="ECO:0007669"/>
    <property type="project" value="UniProtKB-KW"/>
</dbReference>
<dbReference type="CDD" id="cd20512">
    <property type="entry name" value="CYCLIN_CLBs_yeast_rpt2"/>
    <property type="match status" value="1"/>
</dbReference>
<evidence type="ECO:0000256" key="3">
    <source>
        <dbReference type="ARBA" id="ARBA00023306"/>
    </source>
</evidence>
<comment type="similarity">
    <text evidence="4">Belongs to the cyclin family.</text>
</comment>
<dbReference type="SMART" id="SM00385">
    <property type="entry name" value="CYCLIN"/>
    <property type="match status" value="2"/>
</dbReference>
<sequence>IQTRRSAALANKINDQENITAAAKSVKEIVSKSLHTKQSHVSIAAAAKGVVAAAKQPLIAKKQPLGAVHQVQNVQPATTKVAKLVRTRSASAKKNVSDTAKSVAKTTAAQVEAAKIGKPCTTASVDGVSENKSTVVVARNRVTRMVAARSSVSNLSGTAPTATGAATIAEQAKTRSVKVKKSMSEIVDVEANVVNIVAVKNEPSAVAQEENISVAGKFAAVDVAVAEPAQAREWDDLDSEDACDPMMLSEYVVEIFEYMRELEVSVMPNPQYMESQKELKWSMRDILVDWLIDIHNKFRLLPETLYLAVNIIDRFLSLRVVSLVKLQLVGITSMFIAAKYEEVIAPSIKNFIFMADGGYTEEEIQKAERYVLSVLEFNLQYPSSMSFLRRCSKAENYNIETRTLAKYLMEISLVDHRFLDIYPSHVAAAGLYLARRMLNQGLWDANLAHYSGYTEDAILPVSDLMIDYLHKPCKHEAFFKKYTSKKFMKAAPFVREWISKNSEL</sequence>
<dbReference type="InterPro" id="IPR036915">
    <property type="entry name" value="Cyclin-like_sf"/>
</dbReference>
<feature type="domain" description="Cyclin-like" evidence="5">
    <location>
        <begin position="386"/>
        <end position="467"/>
    </location>
</feature>
<dbReference type="EMBL" id="JADGJH010004178">
    <property type="protein sequence ID" value="KAJ3086890.1"/>
    <property type="molecule type" value="Genomic_DNA"/>
</dbReference>